<dbReference type="AlphaFoldDB" id="A0A1L9SJ08"/>
<name>A0A1L9SJ08_9EURO</name>
<dbReference type="RefSeq" id="XP_022581601.1">
    <property type="nucleotide sequence ID" value="XM_022722910.1"/>
</dbReference>
<dbReference type="STRING" id="1073090.A0A1L9SJ08"/>
<dbReference type="EMBL" id="KV878341">
    <property type="protein sequence ID" value="OJJ47091.1"/>
    <property type="molecule type" value="Genomic_DNA"/>
</dbReference>
<protein>
    <submittedName>
        <fullName evidence="1">Uncharacterized protein</fullName>
    </submittedName>
</protein>
<gene>
    <name evidence="1" type="ORF">ASPZODRAFT_132027</name>
</gene>
<dbReference type="VEuPathDB" id="FungiDB:ASPZODRAFT_132027"/>
<reference evidence="2" key="1">
    <citation type="journal article" date="2017" name="Genome Biol.">
        <title>Comparative genomics reveals high biological diversity and specific adaptations in the industrially and medically important fungal genus Aspergillus.</title>
        <authorList>
            <person name="de Vries R.P."/>
            <person name="Riley R."/>
            <person name="Wiebenga A."/>
            <person name="Aguilar-Osorio G."/>
            <person name="Amillis S."/>
            <person name="Uchima C.A."/>
            <person name="Anderluh G."/>
            <person name="Asadollahi M."/>
            <person name="Askin M."/>
            <person name="Barry K."/>
            <person name="Battaglia E."/>
            <person name="Bayram O."/>
            <person name="Benocci T."/>
            <person name="Braus-Stromeyer S.A."/>
            <person name="Caldana C."/>
            <person name="Canovas D."/>
            <person name="Cerqueira G.C."/>
            <person name="Chen F."/>
            <person name="Chen W."/>
            <person name="Choi C."/>
            <person name="Clum A."/>
            <person name="Dos Santos R.A."/>
            <person name="Damasio A.R."/>
            <person name="Diallinas G."/>
            <person name="Emri T."/>
            <person name="Fekete E."/>
            <person name="Flipphi M."/>
            <person name="Freyberg S."/>
            <person name="Gallo A."/>
            <person name="Gournas C."/>
            <person name="Habgood R."/>
            <person name="Hainaut M."/>
            <person name="Harispe M.L."/>
            <person name="Henrissat B."/>
            <person name="Hilden K.S."/>
            <person name="Hope R."/>
            <person name="Hossain A."/>
            <person name="Karabika E."/>
            <person name="Karaffa L."/>
            <person name="Karanyi Z."/>
            <person name="Krasevec N."/>
            <person name="Kuo A."/>
            <person name="Kusch H."/>
            <person name="LaButti K."/>
            <person name="Lagendijk E.L."/>
            <person name="Lapidus A."/>
            <person name="Levasseur A."/>
            <person name="Lindquist E."/>
            <person name="Lipzen A."/>
            <person name="Logrieco A.F."/>
            <person name="MacCabe A."/>
            <person name="Maekelae M.R."/>
            <person name="Malavazi I."/>
            <person name="Melin P."/>
            <person name="Meyer V."/>
            <person name="Mielnichuk N."/>
            <person name="Miskei M."/>
            <person name="Molnar A.P."/>
            <person name="Mule G."/>
            <person name="Ngan C.Y."/>
            <person name="Orejas M."/>
            <person name="Orosz E."/>
            <person name="Ouedraogo J.P."/>
            <person name="Overkamp K.M."/>
            <person name="Park H.-S."/>
            <person name="Perrone G."/>
            <person name="Piumi F."/>
            <person name="Punt P.J."/>
            <person name="Ram A.F."/>
            <person name="Ramon A."/>
            <person name="Rauscher S."/>
            <person name="Record E."/>
            <person name="Riano-Pachon D.M."/>
            <person name="Robert V."/>
            <person name="Roehrig J."/>
            <person name="Ruller R."/>
            <person name="Salamov A."/>
            <person name="Salih N.S."/>
            <person name="Samson R.A."/>
            <person name="Sandor E."/>
            <person name="Sanguinetti M."/>
            <person name="Schuetze T."/>
            <person name="Sepcic K."/>
            <person name="Shelest E."/>
            <person name="Sherlock G."/>
            <person name="Sophianopoulou V."/>
            <person name="Squina F.M."/>
            <person name="Sun H."/>
            <person name="Susca A."/>
            <person name="Todd R.B."/>
            <person name="Tsang A."/>
            <person name="Unkles S.E."/>
            <person name="van de Wiele N."/>
            <person name="van Rossen-Uffink D."/>
            <person name="Oliveira J.V."/>
            <person name="Vesth T.C."/>
            <person name="Visser J."/>
            <person name="Yu J.-H."/>
            <person name="Zhou M."/>
            <person name="Andersen M.R."/>
            <person name="Archer D.B."/>
            <person name="Baker S.E."/>
            <person name="Benoit I."/>
            <person name="Brakhage A.A."/>
            <person name="Braus G.H."/>
            <person name="Fischer R."/>
            <person name="Frisvad J.C."/>
            <person name="Goldman G.H."/>
            <person name="Houbraken J."/>
            <person name="Oakley B."/>
            <person name="Pocsi I."/>
            <person name="Scazzocchio C."/>
            <person name="Seiboth B."/>
            <person name="vanKuyk P.A."/>
            <person name="Wortman J."/>
            <person name="Dyer P.S."/>
            <person name="Grigoriev I.V."/>
        </authorList>
    </citation>
    <scope>NUCLEOTIDE SEQUENCE [LARGE SCALE GENOMIC DNA]</scope>
    <source>
        <strain evidence="2">CBS 506.65</strain>
    </source>
</reference>
<organism evidence="1 2">
    <name type="scientific">Penicilliopsis zonata CBS 506.65</name>
    <dbReference type="NCBI Taxonomy" id="1073090"/>
    <lineage>
        <taxon>Eukaryota</taxon>
        <taxon>Fungi</taxon>
        <taxon>Dikarya</taxon>
        <taxon>Ascomycota</taxon>
        <taxon>Pezizomycotina</taxon>
        <taxon>Eurotiomycetes</taxon>
        <taxon>Eurotiomycetidae</taxon>
        <taxon>Eurotiales</taxon>
        <taxon>Aspergillaceae</taxon>
        <taxon>Penicilliopsis</taxon>
    </lineage>
</organism>
<dbReference type="Proteomes" id="UP000184188">
    <property type="component" value="Unassembled WGS sequence"/>
</dbReference>
<evidence type="ECO:0000313" key="1">
    <source>
        <dbReference type="EMBL" id="OJJ47091.1"/>
    </source>
</evidence>
<dbReference type="OrthoDB" id="4171340at2759"/>
<proteinExistence type="predicted"/>
<keyword evidence="2" id="KW-1185">Reference proteome</keyword>
<evidence type="ECO:0000313" key="2">
    <source>
        <dbReference type="Proteomes" id="UP000184188"/>
    </source>
</evidence>
<sequence>MDNHLREERHMALSILTDRELLLRHSLTAHETLPQTRRRFTAKMLSPDDAVAEAQIANERFLVHSRSSSSSTSASSSSAGSSLLSRAVVDVHEMGDAGWRRPDMKSKK</sequence>
<dbReference type="GeneID" id="34609375"/>
<accession>A0A1L9SJ08</accession>